<protein>
    <submittedName>
        <fullName evidence="1">Uncharacterized protein</fullName>
    </submittedName>
</protein>
<dbReference type="AlphaFoldDB" id="A0A6P2I1R5"/>
<sequence length="50" mass="5496">MPASASVNALVFTPGQARWKIVSSQAVERVQVMIERVGASVRRGPCRKRD</sequence>
<gene>
    <name evidence="1" type="ORF">BDI24065_00940</name>
</gene>
<name>A0A6P2I1R5_9BURK</name>
<organism evidence="1 2">
    <name type="scientific">Burkholderia diffusa</name>
    <dbReference type="NCBI Taxonomy" id="488732"/>
    <lineage>
        <taxon>Bacteria</taxon>
        <taxon>Pseudomonadati</taxon>
        <taxon>Pseudomonadota</taxon>
        <taxon>Betaproteobacteria</taxon>
        <taxon>Burkholderiales</taxon>
        <taxon>Burkholderiaceae</taxon>
        <taxon>Burkholderia</taxon>
        <taxon>Burkholderia cepacia complex</taxon>
    </lineage>
</organism>
<accession>A0A6P2I1R5</accession>
<dbReference type="EMBL" id="CABVPN010000003">
    <property type="protein sequence ID" value="VWB23266.1"/>
    <property type="molecule type" value="Genomic_DNA"/>
</dbReference>
<keyword evidence="2" id="KW-1185">Reference proteome</keyword>
<evidence type="ECO:0000313" key="1">
    <source>
        <dbReference type="EMBL" id="VWB23266.1"/>
    </source>
</evidence>
<proteinExistence type="predicted"/>
<evidence type="ECO:0000313" key="2">
    <source>
        <dbReference type="Proteomes" id="UP000494125"/>
    </source>
</evidence>
<dbReference type="Proteomes" id="UP000494125">
    <property type="component" value="Unassembled WGS sequence"/>
</dbReference>
<reference evidence="1 2" key="1">
    <citation type="submission" date="2019-09" db="EMBL/GenBank/DDBJ databases">
        <authorList>
            <person name="Depoorter E."/>
        </authorList>
    </citation>
    <scope>NUCLEOTIDE SEQUENCE [LARGE SCALE GENOMIC DNA]</scope>
    <source>
        <strain evidence="1">LMG 24065</strain>
    </source>
</reference>